<protein>
    <submittedName>
        <fullName evidence="1">Uncharacterized protein</fullName>
    </submittedName>
</protein>
<evidence type="ECO:0000313" key="2">
    <source>
        <dbReference type="Proteomes" id="UP001310022"/>
    </source>
</evidence>
<dbReference type="RefSeq" id="WP_338240053.1">
    <property type="nucleotide sequence ID" value="NZ_BQKE01000009.1"/>
</dbReference>
<organism evidence="1 2">
    <name type="scientific">Persicobacter diffluens</name>
    <dbReference type="NCBI Taxonomy" id="981"/>
    <lineage>
        <taxon>Bacteria</taxon>
        <taxon>Pseudomonadati</taxon>
        <taxon>Bacteroidota</taxon>
        <taxon>Cytophagia</taxon>
        <taxon>Cytophagales</taxon>
        <taxon>Persicobacteraceae</taxon>
        <taxon>Persicobacter</taxon>
    </lineage>
</organism>
<gene>
    <name evidence="1" type="ORF">PEDI_55370</name>
</gene>
<dbReference type="EMBL" id="BQKE01000009">
    <property type="protein sequence ID" value="GJM64985.1"/>
    <property type="molecule type" value="Genomic_DNA"/>
</dbReference>
<sequence length="179" mass="21091">MENFTAEEIQRLIPFLNLRRRNSRLARAKMTWIHYQILRRRDAFKFVLELLMQGYLKGNPHAYVSCMEHLTTYYALIKKELKGISLPVADYDQVFLETEKVLKNQPKNKKSGQRKVDDFWANFNDRQFPVALVGLIDFELESMGVPEEVRVEIGYLFIALQLFCEKRIQEAGRTFPKLG</sequence>
<comment type="caution">
    <text evidence="1">The sequence shown here is derived from an EMBL/GenBank/DDBJ whole genome shotgun (WGS) entry which is preliminary data.</text>
</comment>
<name>A0AAN4W6I5_9BACT</name>
<evidence type="ECO:0000313" key="1">
    <source>
        <dbReference type="EMBL" id="GJM64985.1"/>
    </source>
</evidence>
<reference evidence="1 2" key="1">
    <citation type="submission" date="2021-12" db="EMBL/GenBank/DDBJ databases">
        <title>Genome sequencing of bacteria with rrn-lacking chromosome and rrn-plasmid.</title>
        <authorList>
            <person name="Anda M."/>
            <person name="Iwasaki W."/>
        </authorList>
    </citation>
    <scope>NUCLEOTIDE SEQUENCE [LARGE SCALE GENOMIC DNA]</scope>
    <source>
        <strain evidence="1 2">NBRC 15940</strain>
    </source>
</reference>
<dbReference type="AlphaFoldDB" id="A0AAN4W6I5"/>
<dbReference type="Proteomes" id="UP001310022">
    <property type="component" value="Unassembled WGS sequence"/>
</dbReference>
<keyword evidence="2" id="KW-1185">Reference proteome</keyword>
<accession>A0AAN4W6I5</accession>
<proteinExistence type="predicted"/>